<dbReference type="AlphaFoldDB" id="A7SJJ4"/>
<keyword evidence="4 5" id="KW-0472">Membrane</keyword>
<dbReference type="eggNOG" id="KOG0255">
    <property type="taxonomic scope" value="Eukaryota"/>
</dbReference>
<keyword evidence="8" id="KW-1185">Reference proteome</keyword>
<keyword evidence="3 5" id="KW-1133">Transmembrane helix</keyword>
<dbReference type="InterPro" id="IPR036259">
    <property type="entry name" value="MFS_trans_sf"/>
</dbReference>
<feature type="non-terminal residue" evidence="7">
    <location>
        <position position="1"/>
    </location>
</feature>
<evidence type="ECO:0000256" key="4">
    <source>
        <dbReference type="ARBA" id="ARBA00023136"/>
    </source>
</evidence>
<feature type="transmembrane region" description="Helical" evidence="5">
    <location>
        <begin position="67"/>
        <end position="87"/>
    </location>
</feature>
<dbReference type="Gene3D" id="1.20.1250.20">
    <property type="entry name" value="MFS general substrate transporter like domains"/>
    <property type="match status" value="1"/>
</dbReference>
<evidence type="ECO:0000313" key="7">
    <source>
        <dbReference type="EMBL" id="EDO36131.1"/>
    </source>
</evidence>
<evidence type="ECO:0000256" key="3">
    <source>
        <dbReference type="ARBA" id="ARBA00022989"/>
    </source>
</evidence>
<feature type="domain" description="Major facilitator superfamily (MFS) profile" evidence="6">
    <location>
        <begin position="1"/>
        <end position="177"/>
    </location>
</feature>
<evidence type="ECO:0000256" key="5">
    <source>
        <dbReference type="SAM" id="Phobius"/>
    </source>
</evidence>
<dbReference type="InterPro" id="IPR020846">
    <property type="entry name" value="MFS_dom"/>
</dbReference>
<reference evidence="7 8" key="1">
    <citation type="journal article" date="2007" name="Science">
        <title>Sea anemone genome reveals ancestral eumetazoan gene repertoire and genomic organization.</title>
        <authorList>
            <person name="Putnam N.H."/>
            <person name="Srivastava M."/>
            <person name="Hellsten U."/>
            <person name="Dirks B."/>
            <person name="Chapman J."/>
            <person name="Salamov A."/>
            <person name="Terry A."/>
            <person name="Shapiro H."/>
            <person name="Lindquist E."/>
            <person name="Kapitonov V.V."/>
            <person name="Jurka J."/>
            <person name="Genikhovich G."/>
            <person name="Grigoriev I.V."/>
            <person name="Lucas S.M."/>
            <person name="Steele R.E."/>
            <person name="Finnerty J.R."/>
            <person name="Technau U."/>
            <person name="Martindale M.Q."/>
            <person name="Rokhsar D.S."/>
        </authorList>
    </citation>
    <scope>NUCLEOTIDE SEQUENCE [LARGE SCALE GENOMIC DNA]</scope>
    <source>
        <strain evidence="8">CH2 X CH6</strain>
    </source>
</reference>
<dbReference type="SUPFAM" id="SSF103473">
    <property type="entry name" value="MFS general substrate transporter"/>
    <property type="match status" value="1"/>
</dbReference>
<evidence type="ECO:0000256" key="2">
    <source>
        <dbReference type="ARBA" id="ARBA00022692"/>
    </source>
</evidence>
<name>A7SJJ4_NEMVE</name>
<dbReference type="Pfam" id="PF00083">
    <property type="entry name" value="Sugar_tr"/>
    <property type="match status" value="1"/>
</dbReference>
<dbReference type="STRING" id="45351.A7SJJ4"/>
<organism evidence="7 8">
    <name type="scientific">Nematostella vectensis</name>
    <name type="common">Starlet sea anemone</name>
    <dbReference type="NCBI Taxonomy" id="45351"/>
    <lineage>
        <taxon>Eukaryota</taxon>
        <taxon>Metazoa</taxon>
        <taxon>Cnidaria</taxon>
        <taxon>Anthozoa</taxon>
        <taxon>Hexacorallia</taxon>
        <taxon>Actiniaria</taxon>
        <taxon>Edwardsiidae</taxon>
        <taxon>Nematostella</taxon>
    </lineage>
</organism>
<sequence length="177" mass="19685">QWKLICDRGYLGATLQSCFFVGMLIGSLVCGVISDAWGRKKCLFISYTFLGVAGVGSACVDCVSFFAFLRFVVGFGLTGVMLSEYVYLAEMVGPKRRTLIAVLFALFGGAADIFFVLIAYLIRAWRTLLLVYTVPAFAVLLCWRWIPESPRWLLAHGYVDTAYAVIMKYGPKKGQRS</sequence>
<comment type="subcellular location">
    <subcellularLocation>
        <location evidence="1">Membrane</location>
        <topology evidence="1">Multi-pass membrane protein</topology>
    </subcellularLocation>
</comment>
<feature type="transmembrane region" description="Helical" evidence="5">
    <location>
        <begin position="129"/>
        <end position="146"/>
    </location>
</feature>
<dbReference type="GO" id="GO:0016020">
    <property type="term" value="C:membrane"/>
    <property type="evidence" value="ECO:0007669"/>
    <property type="project" value="UniProtKB-SubCell"/>
</dbReference>
<dbReference type="InParanoid" id="A7SJJ4"/>
<dbReference type="GO" id="GO:0022857">
    <property type="term" value="F:transmembrane transporter activity"/>
    <property type="evidence" value="ECO:0007669"/>
    <property type="project" value="InterPro"/>
</dbReference>
<keyword evidence="2 5" id="KW-0812">Transmembrane</keyword>
<protein>
    <recommendedName>
        <fullName evidence="6">Major facilitator superfamily (MFS) profile domain-containing protein</fullName>
    </recommendedName>
</protein>
<feature type="transmembrane region" description="Helical" evidence="5">
    <location>
        <begin position="12"/>
        <end position="37"/>
    </location>
</feature>
<dbReference type="InterPro" id="IPR005828">
    <property type="entry name" value="MFS_sugar_transport-like"/>
</dbReference>
<dbReference type="KEGG" id="nve:5507539"/>
<feature type="transmembrane region" description="Helical" evidence="5">
    <location>
        <begin position="99"/>
        <end position="122"/>
    </location>
</feature>
<proteinExistence type="predicted"/>
<dbReference type="PhylomeDB" id="A7SJJ4"/>
<gene>
    <name evidence="7" type="ORF">NEMVEDRAFT_v1g14487</name>
</gene>
<evidence type="ECO:0000259" key="6">
    <source>
        <dbReference type="PROSITE" id="PS50850"/>
    </source>
</evidence>
<dbReference type="PROSITE" id="PS50850">
    <property type="entry name" value="MFS"/>
    <property type="match status" value="1"/>
</dbReference>
<feature type="transmembrane region" description="Helical" evidence="5">
    <location>
        <begin position="43"/>
        <end position="60"/>
    </location>
</feature>
<dbReference type="OMA" id="NACASHY"/>
<dbReference type="PANTHER" id="PTHR24064">
    <property type="entry name" value="SOLUTE CARRIER FAMILY 22 MEMBER"/>
    <property type="match status" value="1"/>
</dbReference>
<evidence type="ECO:0000256" key="1">
    <source>
        <dbReference type="ARBA" id="ARBA00004141"/>
    </source>
</evidence>
<evidence type="ECO:0000313" key="8">
    <source>
        <dbReference type="Proteomes" id="UP000001593"/>
    </source>
</evidence>
<dbReference type="EMBL" id="DS469678">
    <property type="protein sequence ID" value="EDO36131.1"/>
    <property type="molecule type" value="Genomic_DNA"/>
</dbReference>
<feature type="non-terminal residue" evidence="7">
    <location>
        <position position="177"/>
    </location>
</feature>
<dbReference type="Proteomes" id="UP000001593">
    <property type="component" value="Unassembled WGS sequence"/>
</dbReference>
<accession>A7SJJ4</accession>
<dbReference type="HOGENOM" id="CLU_148393_0_0_1"/>